<dbReference type="RefSeq" id="WP_187333707.1">
    <property type="nucleotide sequence ID" value="NZ_CP060490.1"/>
</dbReference>
<dbReference type="KEGG" id="ohi:H8790_04345"/>
<feature type="domain" description="Pseudouridine synthase RsuA/RluA-like" evidence="5">
    <location>
        <begin position="88"/>
        <end position="237"/>
    </location>
</feature>
<dbReference type="InterPro" id="IPR006225">
    <property type="entry name" value="PsdUridine_synth_RluC/D"/>
</dbReference>
<dbReference type="EMBL" id="CP060490">
    <property type="protein sequence ID" value="QNL45254.1"/>
    <property type="molecule type" value="Genomic_DNA"/>
</dbReference>
<organism evidence="6 7">
    <name type="scientific">Oscillibacter hominis</name>
    <dbReference type="NCBI Taxonomy" id="2763056"/>
    <lineage>
        <taxon>Bacteria</taxon>
        <taxon>Bacillati</taxon>
        <taxon>Bacillota</taxon>
        <taxon>Clostridia</taxon>
        <taxon>Eubacteriales</taxon>
        <taxon>Oscillospiraceae</taxon>
        <taxon>Oscillibacter</taxon>
    </lineage>
</organism>
<evidence type="ECO:0000256" key="4">
    <source>
        <dbReference type="RuleBase" id="RU362028"/>
    </source>
</evidence>
<accession>A0A7G9B6S3</accession>
<comment type="function">
    <text evidence="4">Responsible for synthesis of pseudouridine from uracil.</text>
</comment>
<keyword evidence="7" id="KW-1185">Reference proteome</keyword>
<dbReference type="GO" id="GO:0000455">
    <property type="term" value="P:enzyme-directed rRNA pseudouridine synthesis"/>
    <property type="evidence" value="ECO:0007669"/>
    <property type="project" value="TreeGrafter"/>
</dbReference>
<dbReference type="InterPro" id="IPR020103">
    <property type="entry name" value="PsdUridine_synth_cat_dom_sf"/>
</dbReference>
<evidence type="ECO:0000259" key="5">
    <source>
        <dbReference type="Pfam" id="PF00849"/>
    </source>
</evidence>
<evidence type="ECO:0000256" key="2">
    <source>
        <dbReference type="ARBA" id="ARBA00010876"/>
    </source>
</evidence>
<evidence type="ECO:0000313" key="7">
    <source>
        <dbReference type="Proteomes" id="UP000515960"/>
    </source>
</evidence>
<dbReference type="Pfam" id="PF00849">
    <property type="entry name" value="PseudoU_synth_2"/>
    <property type="match status" value="1"/>
</dbReference>
<dbReference type="EC" id="5.4.99.-" evidence="4"/>
<sequence length="293" mass="32285">MRTLAFTISREQSGKTVKEVLRREMGLSSHQLARLKRRPDGILLNGAPAFVTRSVEAGDVLQIEIGDPPAQAIAPLNIPLHVAYEDEDLLILDKSAGMAVHASSLTPDTPTVAGALAARWGEGFIFHPVNRLDKGTTGLMAVAKSGYIHDRLRRQLHSGEFYREYLAVARGHLKPPCGRIDLPIGRDESSAIRRCIRPDGDHAATVYETVRRTGRYSLVRLLPETGRTHQLRLHLASVGHPLEGDWLYGEGDSPLIGRPALHSHVLYLRHPITGEALRFTAPLPPDMESLLLI</sequence>
<dbReference type="GO" id="GO:0140098">
    <property type="term" value="F:catalytic activity, acting on RNA"/>
    <property type="evidence" value="ECO:0007669"/>
    <property type="project" value="UniProtKB-ARBA"/>
</dbReference>
<gene>
    <name evidence="6" type="ORF">H8790_04345</name>
</gene>
<reference evidence="6 7" key="1">
    <citation type="submission" date="2020-08" db="EMBL/GenBank/DDBJ databases">
        <authorList>
            <person name="Liu C."/>
            <person name="Sun Q."/>
        </authorList>
    </citation>
    <scope>NUCLEOTIDE SEQUENCE [LARGE SCALE GENOMIC DNA]</scope>
    <source>
        <strain evidence="6 7">NSJ-62</strain>
    </source>
</reference>
<feature type="active site" evidence="3">
    <location>
        <position position="133"/>
    </location>
</feature>
<dbReference type="Gene3D" id="3.30.2350.10">
    <property type="entry name" value="Pseudouridine synthase"/>
    <property type="match status" value="1"/>
</dbReference>
<comment type="catalytic activity">
    <reaction evidence="1 4">
        <text>a uridine in RNA = a pseudouridine in RNA</text>
        <dbReference type="Rhea" id="RHEA:48348"/>
        <dbReference type="Rhea" id="RHEA-COMP:12068"/>
        <dbReference type="Rhea" id="RHEA-COMP:12069"/>
        <dbReference type="ChEBI" id="CHEBI:65314"/>
        <dbReference type="ChEBI" id="CHEBI:65315"/>
    </reaction>
</comment>
<dbReference type="PANTHER" id="PTHR21600">
    <property type="entry name" value="MITOCHONDRIAL RNA PSEUDOURIDINE SYNTHASE"/>
    <property type="match status" value="1"/>
</dbReference>
<evidence type="ECO:0000313" key="6">
    <source>
        <dbReference type="EMBL" id="QNL45254.1"/>
    </source>
</evidence>
<evidence type="ECO:0000256" key="3">
    <source>
        <dbReference type="PIRSR" id="PIRSR606225-1"/>
    </source>
</evidence>
<dbReference type="GO" id="GO:0003723">
    <property type="term" value="F:RNA binding"/>
    <property type="evidence" value="ECO:0007669"/>
    <property type="project" value="InterPro"/>
</dbReference>
<dbReference type="InterPro" id="IPR050188">
    <property type="entry name" value="RluA_PseudoU_synthase"/>
</dbReference>
<dbReference type="CDD" id="cd02869">
    <property type="entry name" value="PseudoU_synth_RluA_like"/>
    <property type="match status" value="1"/>
</dbReference>
<dbReference type="PANTHER" id="PTHR21600:SF44">
    <property type="entry name" value="RIBOSOMAL LARGE SUBUNIT PSEUDOURIDINE SYNTHASE D"/>
    <property type="match status" value="1"/>
</dbReference>
<dbReference type="GO" id="GO:0009982">
    <property type="term" value="F:pseudouridine synthase activity"/>
    <property type="evidence" value="ECO:0007669"/>
    <property type="project" value="InterPro"/>
</dbReference>
<dbReference type="AlphaFoldDB" id="A0A7G9B6S3"/>
<dbReference type="NCBIfam" id="TIGR00005">
    <property type="entry name" value="rluA_subfam"/>
    <property type="match status" value="1"/>
</dbReference>
<evidence type="ECO:0000256" key="1">
    <source>
        <dbReference type="ARBA" id="ARBA00000073"/>
    </source>
</evidence>
<keyword evidence="4" id="KW-0413">Isomerase</keyword>
<protein>
    <recommendedName>
        <fullName evidence="4">Pseudouridine synthase</fullName>
        <ecNumber evidence="4">5.4.99.-</ecNumber>
    </recommendedName>
</protein>
<dbReference type="SUPFAM" id="SSF55120">
    <property type="entry name" value="Pseudouridine synthase"/>
    <property type="match status" value="1"/>
</dbReference>
<dbReference type="Proteomes" id="UP000515960">
    <property type="component" value="Chromosome"/>
</dbReference>
<proteinExistence type="inferred from homology"/>
<dbReference type="InterPro" id="IPR006145">
    <property type="entry name" value="PsdUridine_synth_RsuA/RluA"/>
</dbReference>
<comment type="similarity">
    <text evidence="2 4">Belongs to the pseudouridine synthase RluA family.</text>
</comment>
<name>A0A7G9B6S3_9FIRM</name>